<reference evidence="1 2" key="1">
    <citation type="submission" date="2017-06" db="EMBL/GenBank/DDBJ databases">
        <title>Comparative genomic analysis of Ambrosia Fusariam Clade fungi.</title>
        <authorList>
            <person name="Stajich J.E."/>
            <person name="Carrillo J."/>
            <person name="Kijimoto T."/>
            <person name="Eskalen A."/>
            <person name="O'Donnell K."/>
            <person name="Kasson M."/>
        </authorList>
    </citation>
    <scope>NUCLEOTIDE SEQUENCE [LARGE SCALE GENOMIC DNA]</scope>
    <source>
        <strain evidence="1">UCR3666</strain>
    </source>
</reference>
<evidence type="ECO:0000313" key="2">
    <source>
        <dbReference type="Proteomes" id="UP000277212"/>
    </source>
</evidence>
<gene>
    <name evidence="1" type="ORF">CDV36_003606</name>
</gene>
<name>A0A3M2SH96_9HYPO</name>
<evidence type="ECO:0000313" key="1">
    <source>
        <dbReference type="EMBL" id="RMJ16695.1"/>
    </source>
</evidence>
<dbReference type="Proteomes" id="UP000277212">
    <property type="component" value="Unassembled WGS sequence"/>
</dbReference>
<organism evidence="1 2">
    <name type="scientific">Fusarium kuroshium</name>
    <dbReference type="NCBI Taxonomy" id="2010991"/>
    <lineage>
        <taxon>Eukaryota</taxon>
        <taxon>Fungi</taxon>
        <taxon>Dikarya</taxon>
        <taxon>Ascomycota</taxon>
        <taxon>Pezizomycotina</taxon>
        <taxon>Sordariomycetes</taxon>
        <taxon>Hypocreomycetidae</taxon>
        <taxon>Hypocreales</taxon>
        <taxon>Nectriaceae</taxon>
        <taxon>Fusarium</taxon>
        <taxon>Fusarium solani species complex</taxon>
    </lineage>
</organism>
<keyword evidence="2" id="KW-1185">Reference proteome</keyword>
<accession>A0A3M2SH96</accession>
<comment type="caution">
    <text evidence="1">The sequence shown here is derived from an EMBL/GenBank/DDBJ whole genome shotgun (WGS) entry which is preliminary data.</text>
</comment>
<protein>
    <submittedName>
        <fullName evidence="1">Uncharacterized protein</fullName>
    </submittedName>
</protein>
<proteinExistence type="predicted"/>
<dbReference type="EMBL" id="NKUJ01000043">
    <property type="protein sequence ID" value="RMJ16695.1"/>
    <property type="molecule type" value="Genomic_DNA"/>
</dbReference>
<dbReference type="AlphaFoldDB" id="A0A3M2SH96"/>
<sequence length="91" mass="10069">MTRSSPISSTITTRPIEVEYLYFLRLVICRSSAWSPSSSYNVSIIFLVHTVRLVFFFSCHHFLRALCLAAIGTPIACDAAGKLTTTAPSRV</sequence>